<organism evidence="1 2">
    <name type="scientific">Actinomadura sediminis</name>
    <dbReference type="NCBI Taxonomy" id="1038904"/>
    <lineage>
        <taxon>Bacteria</taxon>
        <taxon>Bacillati</taxon>
        <taxon>Actinomycetota</taxon>
        <taxon>Actinomycetes</taxon>
        <taxon>Streptosporangiales</taxon>
        <taxon>Thermomonosporaceae</taxon>
        <taxon>Actinomadura</taxon>
    </lineage>
</organism>
<accession>A0ABW3ELF4</accession>
<evidence type="ECO:0000313" key="2">
    <source>
        <dbReference type="Proteomes" id="UP001596972"/>
    </source>
</evidence>
<comment type="caution">
    <text evidence="1">The sequence shown here is derived from an EMBL/GenBank/DDBJ whole genome shotgun (WGS) entry which is preliminary data.</text>
</comment>
<gene>
    <name evidence="1" type="ORF">ACFQ11_09255</name>
</gene>
<evidence type="ECO:0000313" key="1">
    <source>
        <dbReference type="EMBL" id="MFD0900575.1"/>
    </source>
</evidence>
<dbReference type="RefSeq" id="WP_378297576.1">
    <property type="nucleotide sequence ID" value="NZ_JBHTJA010000012.1"/>
</dbReference>
<sequence length="90" mass="9226">MKDTTGTLSVHLGAGAVVQCFTYKDDGPILAIDAPGISLSLTNRTPVAMVAGDVENARRLLEAVTTFAAEVERLHAANETAAESAGDVAA</sequence>
<keyword evidence="2" id="KW-1185">Reference proteome</keyword>
<dbReference type="EMBL" id="JBHTJA010000012">
    <property type="protein sequence ID" value="MFD0900575.1"/>
    <property type="molecule type" value="Genomic_DNA"/>
</dbReference>
<protein>
    <submittedName>
        <fullName evidence="1">Uncharacterized protein</fullName>
    </submittedName>
</protein>
<reference evidence="2" key="1">
    <citation type="journal article" date="2019" name="Int. J. Syst. Evol. Microbiol.">
        <title>The Global Catalogue of Microorganisms (GCM) 10K type strain sequencing project: providing services to taxonomists for standard genome sequencing and annotation.</title>
        <authorList>
            <consortium name="The Broad Institute Genomics Platform"/>
            <consortium name="The Broad Institute Genome Sequencing Center for Infectious Disease"/>
            <person name="Wu L."/>
            <person name="Ma J."/>
        </authorList>
    </citation>
    <scope>NUCLEOTIDE SEQUENCE [LARGE SCALE GENOMIC DNA]</scope>
    <source>
        <strain evidence="2">JCM 31202</strain>
    </source>
</reference>
<dbReference type="Proteomes" id="UP001596972">
    <property type="component" value="Unassembled WGS sequence"/>
</dbReference>
<proteinExistence type="predicted"/>
<name>A0ABW3ELF4_9ACTN</name>